<dbReference type="Proteomes" id="UP001331761">
    <property type="component" value="Unassembled WGS sequence"/>
</dbReference>
<dbReference type="AlphaFoldDB" id="A0AAN8G6R0"/>
<comment type="caution">
    <text evidence="1">The sequence shown here is derived from an EMBL/GenBank/DDBJ whole genome shotgun (WGS) entry which is preliminary data.</text>
</comment>
<organism evidence="1 2">
    <name type="scientific">Trichostrongylus colubriformis</name>
    <name type="common">Black scour worm</name>
    <dbReference type="NCBI Taxonomy" id="6319"/>
    <lineage>
        <taxon>Eukaryota</taxon>
        <taxon>Metazoa</taxon>
        <taxon>Ecdysozoa</taxon>
        <taxon>Nematoda</taxon>
        <taxon>Chromadorea</taxon>
        <taxon>Rhabditida</taxon>
        <taxon>Rhabditina</taxon>
        <taxon>Rhabditomorpha</taxon>
        <taxon>Strongyloidea</taxon>
        <taxon>Trichostrongylidae</taxon>
        <taxon>Trichostrongylus</taxon>
    </lineage>
</organism>
<evidence type="ECO:0000313" key="1">
    <source>
        <dbReference type="EMBL" id="KAK5984805.1"/>
    </source>
</evidence>
<keyword evidence="2" id="KW-1185">Reference proteome</keyword>
<dbReference type="EMBL" id="WIXE01002438">
    <property type="protein sequence ID" value="KAK5984805.1"/>
    <property type="molecule type" value="Genomic_DNA"/>
</dbReference>
<name>A0AAN8G6R0_TRICO</name>
<protein>
    <submittedName>
        <fullName evidence="1">Uncharacterized protein</fullName>
    </submittedName>
</protein>
<accession>A0AAN8G6R0</accession>
<reference evidence="1 2" key="1">
    <citation type="submission" date="2019-10" db="EMBL/GenBank/DDBJ databases">
        <title>Assembly and Annotation for the nematode Trichostrongylus colubriformis.</title>
        <authorList>
            <person name="Martin J."/>
        </authorList>
    </citation>
    <scope>NUCLEOTIDE SEQUENCE [LARGE SCALE GENOMIC DNA]</scope>
    <source>
        <strain evidence="1">G859</strain>
        <tissue evidence="1">Whole worm</tissue>
    </source>
</reference>
<proteinExistence type="predicted"/>
<evidence type="ECO:0000313" key="2">
    <source>
        <dbReference type="Proteomes" id="UP001331761"/>
    </source>
</evidence>
<gene>
    <name evidence="1" type="ORF">GCK32_002212</name>
</gene>
<sequence length="82" mass="9160">MLFVILVLCATVSAVPWHYSEASGAGVTGTTGPSTSVIYHRRYPMYGRYQAAWPDARFEGKALSVTVQFKHGNRTVNCMKYR</sequence>